<proteinExistence type="predicted"/>
<dbReference type="Proteomes" id="UP001321473">
    <property type="component" value="Unassembled WGS sequence"/>
</dbReference>
<reference evidence="1 2" key="1">
    <citation type="journal article" date="2023" name="Arcadia Sci">
        <title>De novo assembly of a long-read Amblyomma americanum tick genome.</title>
        <authorList>
            <person name="Chou S."/>
            <person name="Poskanzer K.E."/>
            <person name="Rollins M."/>
            <person name="Thuy-Boun P.S."/>
        </authorList>
    </citation>
    <scope>NUCLEOTIDE SEQUENCE [LARGE SCALE GENOMIC DNA]</scope>
    <source>
        <strain evidence="1">F_SG_1</strain>
        <tissue evidence="1">Salivary glands</tissue>
    </source>
</reference>
<dbReference type="EMBL" id="JARKHS020006209">
    <property type="protein sequence ID" value="KAK8782865.1"/>
    <property type="molecule type" value="Genomic_DNA"/>
</dbReference>
<evidence type="ECO:0000313" key="1">
    <source>
        <dbReference type="EMBL" id="KAK8782865.1"/>
    </source>
</evidence>
<gene>
    <name evidence="1" type="ORF">V5799_015794</name>
</gene>
<evidence type="ECO:0000313" key="2">
    <source>
        <dbReference type="Proteomes" id="UP001321473"/>
    </source>
</evidence>
<protein>
    <submittedName>
        <fullName evidence="1">Uncharacterized protein</fullName>
    </submittedName>
</protein>
<name>A0AAQ4F7Z3_AMBAM</name>
<accession>A0AAQ4F7Z3</accession>
<comment type="caution">
    <text evidence="1">The sequence shown here is derived from an EMBL/GenBank/DDBJ whole genome shotgun (WGS) entry which is preliminary data.</text>
</comment>
<keyword evidence="2" id="KW-1185">Reference proteome</keyword>
<organism evidence="1 2">
    <name type="scientific">Amblyomma americanum</name>
    <name type="common">Lone star tick</name>
    <dbReference type="NCBI Taxonomy" id="6943"/>
    <lineage>
        <taxon>Eukaryota</taxon>
        <taxon>Metazoa</taxon>
        <taxon>Ecdysozoa</taxon>
        <taxon>Arthropoda</taxon>
        <taxon>Chelicerata</taxon>
        <taxon>Arachnida</taxon>
        <taxon>Acari</taxon>
        <taxon>Parasitiformes</taxon>
        <taxon>Ixodida</taxon>
        <taxon>Ixodoidea</taxon>
        <taxon>Ixodidae</taxon>
        <taxon>Amblyomminae</taxon>
        <taxon>Amblyomma</taxon>
    </lineage>
</organism>
<sequence length="67" mass="7136">MTTSTGRSTPPRISLKERFAAGTKTMAAVLLWLPRASRSISSVSAYTTLVAAPSARPRFHAATCART</sequence>
<dbReference type="AlphaFoldDB" id="A0AAQ4F7Z3"/>